<dbReference type="SUPFAM" id="SSF53335">
    <property type="entry name" value="S-adenosyl-L-methionine-dependent methyltransferases"/>
    <property type="match status" value="1"/>
</dbReference>
<feature type="binding site" evidence="7">
    <location>
        <position position="367"/>
    </location>
    <ligand>
        <name>S-adenosyl-L-methionine</name>
        <dbReference type="ChEBI" id="CHEBI:59789"/>
    </ligand>
</feature>
<keyword evidence="11" id="KW-1185">Reference proteome</keyword>
<evidence type="ECO:0000256" key="6">
    <source>
        <dbReference type="ARBA" id="ARBA00059465"/>
    </source>
</evidence>
<dbReference type="InterPro" id="IPR018314">
    <property type="entry name" value="RsmB/NOL1/NOP2-like_CS"/>
</dbReference>
<evidence type="ECO:0000256" key="5">
    <source>
        <dbReference type="ARBA" id="ARBA00022884"/>
    </source>
</evidence>
<dbReference type="GO" id="GO:0003723">
    <property type="term" value="F:RNA binding"/>
    <property type="evidence" value="ECO:0007669"/>
    <property type="project" value="UniProtKB-UniRule"/>
</dbReference>
<comment type="similarity">
    <text evidence="1 7">Belongs to the class I-like SAM-binding methyltransferase superfamily. RsmB/NOP family.</text>
</comment>
<evidence type="ECO:0000256" key="7">
    <source>
        <dbReference type="PROSITE-ProRule" id="PRU01023"/>
    </source>
</evidence>
<evidence type="ECO:0000256" key="2">
    <source>
        <dbReference type="ARBA" id="ARBA00022603"/>
    </source>
</evidence>
<dbReference type="GO" id="GO:0001510">
    <property type="term" value="P:RNA methylation"/>
    <property type="evidence" value="ECO:0007669"/>
    <property type="project" value="InterPro"/>
</dbReference>
<dbReference type="CDD" id="cd02440">
    <property type="entry name" value="AdoMet_MTases"/>
    <property type="match status" value="1"/>
</dbReference>
<sequence length="490" mass="51194">MSGPDRGRGRNREGRPARRGTPRRPAPLRPVAGAKPVDRARRAAFEVLRQVHDRGAYANLALPALLGEWSLSGRDAAFATELCYGTLRATGTLDAVLAAGSNRPLSKVDGPVRDALRLGAYQLLYTRVPAHAAVSTTVALARSASGAGSASFANAVLRRVSTSDLPGWLERLAPTDDAAGLAVRYAHPEWIVRALGDALGGDEGDLTAALTADNERPAVHLAARPGRTTAAELAERVGGTVGRLSPYAVYLPGGAPGDLAEIRDGRAQVQDEGSQLVTLALADAPLDGPDVRWLDLCAGPGGKAALLGSLAAQRGARLTAVEVTEHRATLVGKAVAGLPVDVLHADGRTVGERPELPAGGFDRVLLDAPCTGLGALRRRPEARWRRQESDLDDLVALQRELLAAACRAVRPGGLIGYVTCSPHPAETTAQIAALLADQPGLTQLDARAALDAVTPEAVQGLGEGPAVQLWPHRHGTDAMFLALLRRDAGE</sequence>
<evidence type="ECO:0000256" key="3">
    <source>
        <dbReference type="ARBA" id="ARBA00022679"/>
    </source>
</evidence>
<evidence type="ECO:0000259" key="9">
    <source>
        <dbReference type="PROSITE" id="PS51686"/>
    </source>
</evidence>
<dbReference type="InterPro" id="IPR001678">
    <property type="entry name" value="MeTrfase_RsmB-F_NOP2_dom"/>
</dbReference>
<dbReference type="FunFam" id="3.40.50.150:FF:000257">
    <property type="entry name" value="16S rRNA methyltransferase"/>
    <property type="match status" value="1"/>
</dbReference>
<evidence type="ECO:0000256" key="1">
    <source>
        <dbReference type="ARBA" id="ARBA00007494"/>
    </source>
</evidence>
<dbReference type="GO" id="GO:0006355">
    <property type="term" value="P:regulation of DNA-templated transcription"/>
    <property type="evidence" value="ECO:0007669"/>
    <property type="project" value="InterPro"/>
</dbReference>
<dbReference type="AlphaFoldDB" id="A0A8J3NAX1"/>
<accession>A0A8J3NAX1</accession>
<dbReference type="Pfam" id="PF01189">
    <property type="entry name" value="Methyltr_RsmB-F"/>
    <property type="match status" value="1"/>
</dbReference>
<keyword evidence="5 7" id="KW-0694">RNA-binding</keyword>
<dbReference type="PANTHER" id="PTHR22807">
    <property type="entry name" value="NOP2 YEAST -RELATED NOL1/NOP2/FMU SUN DOMAIN-CONTAINING"/>
    <property type="match status" value="1"/>
</dbReference>
<dbReference type="InterPro" id="IPR049560">
    <property type="entry name" value="MeTrfase_RsmB-F_NOP2_cat"/>
</dbReference>
<keyword evidence="4 7" id="KW-0949">S-adenosyl-L-methionine</keyword>
<dbReference type="InterPro" id="IPR023267">
    <property type="entry name" value="RCMT"/>
</dbReference>
<dbReference type="InterPro" id="IPR006027">
    <property type="entry name" value="NusB_RsmB_TIM44"/>
</dbReference>
<proteinExistence type="inferred from homology"/>
<gene>
    <name evidence="10" type="ORF">Aru02nite_34200</name>
</gene>
<dbReference type="PROSITE" id="PS01153">
    <property type="entry name" value="NOL1_NOP2_SUN"/>
    <property type="match status" value="1"/>
</dbReference>
<dbReference type="PROSITE" id="PS51686">
    <property type="entry name" value="SAM_MT_RSMB_NOP"/>
    <property type="match status" value="1"/>
</dbReference>
<dbReference type="PANTHER" id="PTHR22807:SF53">
    <property type="entry name" value="RIBOSOMAL RNA SMALL SUBUNIT METHYLTRANSFERASE B-RELATED"/>
    <property type="match status" value="1"/>
</dbReference>
<name>A0A8J3NAX1_9ACTN</name>
<comment type="function">
    <text evidence="6">May act as RNA methyltransferase.</text>
</comment>
<dbReference type="InterPro" id="IPR035926">
    <property type="entry name" value="NusB-like_sf"/>
</dbReference>
<dbReference type="InterPro" id="IPR029063">
    <property type="entry name" value="SAM-dependent_MTases_sf"/>
</dbReference>
<keyword evidence="3 7" id="KW-0808">Transferase</keyword>
<reference evidence="10" key="1">
    <citation type="submission" date="2021-01" db="EMBL/GenBank/DDBJ databases">
        <title>Whole genome shotgun sequence of Actinocatenispora rupis NBRC 107355.</title>
        <authorList>
            <person name="Komaki H."/>
            <person name="Tamura T."/>
        </authorList>
    </citation>
    <scope>NUCLEOTIDE SEQUENCE</scope>
    <source>
        <strain evidence="10">NBRC 107355</strain>
    </source>
</reference>
<evidence type="ECO:0000256" key="8">
    <source>
        <dbReference type="SAM" id="MobiDB-lite"/>
    </source>
</evidence>
<dbReference type="EMBL" id="BOMB01000019">
    <property type="protein sequence ID" value="GID12531.1"/>
    <property type="molecule type" value="Genomic_DNA"/>
</dbReference>
<organism evidence="10 11">
    <name type="scientific">Actinocatenispora rupis</name>
    <dbReference type="NCBI Taxonomy" id="519421"/>
    <lineage>
        <taxon>Bacteria</taxon>
        <taxon>Bacillati</taxon>
        <taxon>Actinomycetota</taxon>
        <taxon>Actinomycetes</taxon>
        <taxon>Micromonosporales</taxon>
        <taxon>Micromonosporaceae</taxon>
        <taxon>Actinocatenispora</taxon>
    </lineage>
</organism>
<feature type="binding site" evidence="7">
    <location>
        <begin position="297"/>
        <end position="303"/>
    </location>
    <ligand>
        <name>S-adenosyl-L-methionine</name>
        <dbReference type="ChEBI" id="CHEBI:59789"/>
    </ligand>
</feature>
<feature type="region of interest" description="Disordered" evidence="8">
    <location>
        <begin position="1"/>
        <end position="35"/>
    </location>
</feature>
<feature type="binding site" evidence="7">
    <location>
        <position position="346"/>
    </location>
    <ligand>
        <name>S-adenosyl-L-methionine</name>
        <dbReference type="ChEBI" id="CHEBI:59789"/>
    </ligand>
</feature>
<feature type="active site" description="Nucleophile" evidence="7">
    <location>
        <position position="420"/>
    </location>
</feature>
<dbReference type="SUPFAM" id="SSF48013">
    <property type="entry name" value="NusB-like"/>
    <property type="match status" value="1"/>
</dbReference>
<dbReference type="Gene3D" id="1.10.940.10">
    <property type="entry name" value="NusB-like"/>
    <property type="match status" value="1"/>
</dbReference>
<evidence type="ECO:0000313" key="11">
    <source>
        <dbReference type="Proteomes" id="UP000612808"/>
    </source>
</evidence>
<dbReference type="PRINTS" id="PR02008">
    <property type="entry name" value="RCMTFAMILY"/>
</dbReference>
<evidence type="ECO:0000256" key="4">
    <source>
        <dbReference type="ARBA" id="ARBA00022691"/>
    </source>
</evidence>
<feature type="binding site" evidence="7">
    <location>
        <position position="322"/>
    </location>
    <ligand>
        <name>S-adenosyl-L-methionine</name>
        <dbReference type="ChEBI" id="CHEBI:59789"/>
    </ligand>
</feature>
<feature type="compositionally biased region" description="Basic and acidic residues" evidence="8">
    <location>
        <begin position="1"/>
        <end position="16"/>
    </location>
</feature>
<dbReference type="Proteomes" id="UP000612808">
    <property type="component" value="Unassembled WGS sequence"/>
</dbReference>
<evidence type="ECO:0000313" key="10">
    <source>
        <dbReference type="EMBL" id="GID12531.1"/>
    </source>
</evidence>
<dbReference type="GO" id="GO:0008173">
    <property type="term" value="F:RNA methyltransferase activity"/>
    <property type="evidence" value="ECO:0007669"/>
    <property type="project" value="InterPro"/>
</dbReference>
<dbReference type="Gene3D" id="3.40.50.150">
    <property type="entry name" value="Vaccinia Virus protein VP39"/>
    <property type="match status" value="1"/>
</dbReference>
<comment type="caution">
    <text evidence="10">The sequence shown here is derived from an EMBL/GenBank/DDBJ whole genome shotgun (WGS) entry which is preliminary data.</text>
</comment>
<dbReference type="RefSeq" id="WP_203658546.1">
    <property type="nucleotide sequence ID" value="NZ_BAAAZM010000013.1"/>
</dbReference>
<feature type="domain" description="SAM-dependent MTase RsmB/NOP-type" evidence="9">
    <location>
        <begin position="195"/>
        <end position="487"/>
    </location>
</feature>
<keyword evidence="2 7" id="KW-0489">Methyltransferase</keyword>
<dbReference type="Pfam" id="PF01029">
    <property type="entry name" value="NusB"/>
    <property type="match status" value="1"/>
</dbReference>
<protein>
    <submittedName>
        <fullName evidence="10">Putative Fmu protein (SUN protein)</fullName>
    </submittedName>
</protein>